<evidence type="ECO:0000256" key="7">
    <source>
        <dbReference type="ARBA" id="ARBA00022927"/>
    </source>
</evidence>
<comment type="similarity">
    <text evidence="2 10">Belongs to the GSP K family.</text>
</comment>
<evidence type="ECO:0000256" key="11">
    <source>
        <dbReference type="SAM" id="Phobius"/>
    </source>
</evidence>
<dbReference type="Pfam" id="PF21687">
    <property type="entry name" value="T2SSK_1st"/>
    <property type="match status" value="1"/>
</dbReference>
<keyword evidence="6 11" id="KW-0812">Transmembrane</keyword>
<dbReference type="Proteomes" id="UP000675920">
    <property type="component" value="Unplaced"/>
</dbReference>
<protein>
    <recommendedName>
        <fullName evidence="10">Type II secretion system protein K</fullName>
    </recommendedName>
</protein>
<organism evidence="14 15">
    <name type="scientific">Derxia gummosa DSM 723</name>
    <dbReference type="NCBI Taxonomy" id="1121388"/>
    <lineage>
        <taxon>Bacteria</taxon>
        <taxon>Pseudomonadati</taxon>
        <taxon>Pseudomonadota</taxon>
        <taxon>Betaproteobacteria</taxon>
        <taxon>Burkholderiales</taxon>
        <taxon>Alcaligenaceae</taxon>
        <taxon>Derxia</taxon>
    </lineage>
</organism>
<evidence type="ECO:0000256" key="4">
    <source>
        <dbReference type="ARBA" id="ARBA00022475"/>
    </source>
</evidence>
<evidence type="ECO:0000259" key="12">
    <source>
        <dbReference type="Pfam" id="PF03934"/>
    </source>
</evidence>
<evidence type="ECO:0000256" key="2">
    <source>
        <dbReference type="ARBA" id="ARBA00007246"/>
    </source>
</evidence>
<feature type="domain" description="T2SS protein K first SAM-like" evidence="13">
    <location>
        <begin position="124"/>
        <end position="217"/>
    </location>
</feature>
<evidence type="ECO:0000259" key="13">
    <source>
        <dbReference type="Pfam" id="PF21687"/>
    </source>
</evidence>
<dbReference type="InterPro" id="IPR049031">
    <property type="entry name" value="T2SSK_SAM-like_1st"/>
</dbReference>
<dbReference type="PIRSF" id="PIRSF002786">
    <property type="entry name" value="XcpX"/>
    <property type="match status" value="1"/>
</dbReference>
<dbReference type="AlphaFoldDB" id="A0A8B6XA22"/>
<dbReference type="InterPro" id="IPR005628">
    <property type="entry name" value="GspK"/>
</dbReference>
<accession>A0A8B6XA22</accession>
<dbReference type="InterPro" id="IPR045584">
    <property type="entry name" value="Pilin-like"/>
</dbReference>
<evidence type="ECO:0000256" key="6">
    <source>
        <dbReference type="ARBA" id="ARBA00022692"/>
    </source>
</evidence>
<sequence>MAGMRAAGRRTPAGARRAASQRGVAVITALLIVALATIAVTGLLWRQQVQARMVENHLALGQDRWLARAAIDWARLVLKEDNKNSHDHLGEVWAVPIAETRISDAQGSRDREAWLSGAIADEQAKFNLLNLLDAAGRPDTAWIARFQRLLVLEGLSGGLAAAAAEALTATQTVTDTSTGQTRQPTQLPWLGVDDLGRLSGVDSAAIEKLRPFVTVLPRMTQAVTQVNCNTASAEVLHATIDNYSASDAARLVALRQRTPFVQTSQCTLPDKAPENAAALDVKSSFFRVTGRVRYERALLLTEALVYRESGSARTTRVLWSRED</sequence>
<dbReference type="InterPro" id="IPR049179">
    <property type="entry name" value="T2SSK_SAM-like_2nd"/>
</dbReference>
<keyword evidence="7" id="KW-0653">Protein transport</keyword>
<keyword evidence="8 11" id="KW-1133">Transmembrane helix</keyword>
<dbReference type="Pfam" id="PF03934">
    <property type="entry name" value="T2SSK"/>
    <property type="match status" value="1"/>
</dbReference>
<dbReference type="PANTHER" id="PTHR38831:SF1">
    <property type="entry name" value="TYPE II SECRETION SYSTEM PROTEIN K-RELATED"/>
    <property type="match status" value="1"/>
</dbReference>
<evidence type="ECO:0000313" key="14">
    <source>
        <dbReference type="Proteomes" id="UP000675920"/>
    </source>
</evidence>
<dbReference type="Gene3D" id="3.30.1300.30">
    <property type="entry name" value="GSPII I/J protein-like"/>
    <property type="match status" value="1"/>
</dbReference>
<evidence type="ECO:0000256" key="1">
    <source>
        <dbReference type="ARBA" id="ARBA00004533"/>
    </source>
</evidence>
<comment type="subcellular location">
    <subcellularLocation>
        <location evidence="1 10">Cell inner membrane</location>
    </subcellularLocation>
</comment>
<dbReference type="Gene3D" id="1.10.40.60">
    <property type="entry name" value="EpsJ-like"/>
    <property type="match status" value="2"/>
</dbReference>
<dbReference type="PANTHER" id="PTHR38831">
    <property type="entry name" value="TYPE II SECRETION SYSTEM PROTEIN K"/>
    <property type="match status" value="1"/>
</dbReference>
<feature type="transmembrane region" description="Helical" evidence="11">
    <location>
        <begin position="24"/>
        <end position="45"/>
    </location>
</feature>
<keyword evidence="9 10" id="KW-0472">Membrane</keyword>
<dbReference type="RefSeq" id="WP_051378771.1">
    <property type="nucleotide sequence ID" value="NZ_AXWS01000014.1"/>
</dbReference>
<keyword evidence="3 10" id="KW-0813">Transport</keyword>
<evidence type="ECO:0000256" key="5">
    <source>
        <dbReference type="ARBA" id="ARBA00022519"/>
    </source>
</evidence>
<evidence type="ECO:0000256" key="3">
    <source>
        <dbReference type="ARBA" id="ARBA00022448"/>
    </source>
</evidence>
<gene>
    <name evidence="15" type="primary">gspK</name>
</gene>
<reference evidence="15" key="1">
    <citation type="journal article" date="2019" name="EcoSal Plus">
        <title>Architecture, Function, and Substrates of the Type II Secretion System.</title>
        <authorList>
            <person name="Korotkov K.V."/>
            <person name="Sandkvist M."/>
        </authorList>
    </citation>
    <scope>NUCLEOTIDE SEQUENCE</scope>
</reference>
<dbReference type="SUPFAM" id="SSF54523">
    <property type="entry name" value="Pili subunits"/>
    <property type="match status" value="1"/>
</dbReference>
<feature type="domain" description="T2SS protein K second SAM-like" evidence="12">
    <location>
        <begin position="226"/>
        <end position="262"/>
    </location>
</feature>
<evidence type="ECO:0000313" key="15">
    <source>
        <dbReference type="RefSeq" id="WP_051378771.1"/>
    </source>
</evidence>
<dbReference type="NCBIfam" id="NF037980">
    <property type="entry name" value="T2SS_GspK"/>
    <property type="match status" value="1"/>
</dbReference>
<keyword evidence="4 10" id="KW-1003">Cell membrane</keyword>
<keyword evidence="14" id="KW-1185">Reference proteome</keyword>
<dbReference type="GO" id="GO:0009306">
    <property type="term" value="P:protein secretion"/>
    <property type="evidence" value="ECO:0007669"/>
    <property type="project" value="InterPro"/>
</dbReference>
<name>A0A8B6XA22_9BURK</name>
<keyword evidence="5 10" id="KW-0997">Cell inner membrane</keyword>
<evidence type="ECO:0000256" key="10">
    <source>
        <dbReference type="PIRNR" id="PIRNR002786"/>
    </source>
</evidence>
<dbReference type="SUPFAM" id="SSF158544">
    <property type="entry name" value="GspK insert domain-like"/>
    <property type="match status" value="1"/>
</dbReference>
<proteinExistence type="inferred from homology"/>
<evidence type="ECO:0000256" key="8">
    <source>
        <dbReference type="ARBA" id="ARBA00022989"/>
    </source>
</evidence>
<reference evidence="15" key="2">
    <citation type="submission" date="2025-08" db="UniProtKB">
        <authorList>
            <consortium name="RefSeq"/>
        </authorList>
    </citation>
    <scope>IDENTIFICATION</scope>
</reference>
<evidence type="ECO:0000256" key="9">
    <source>
        <dbReference type="ARBA" id="ARBA00023136"/>
    </source>
</evidence>
<dbReference type="InterPro" id="IPR038072">
    <property type="entry name" value="GspK_central_sf"/>
</dbReference>
<dbReference type="GO" id="GO:0005886">
    <property type="term" value="C:plasma membrane"/>
    <property type="evidence" value="ECO:0007669"/>
    <property type="project" value="UniProtKB-SubCell"/>
</dbReference>